<feature type="transmembrane region" description="Helical" evidence="5">
    <location>
        <begin position="79"/>
        <end position="100"/>
    </location>
</feature>
<gene>
    <name evidence="7" type="ORF">ACFSGX_02385</name>
</gene>
<keyword evidence="7" id="KW-0436">Ligase</keyword>
<feature type="transmembrane region" description="Helical" evidence="5">
    <location>
        <begin position="199"/>
        <end position="215"/>
    </location>
</feature>
<dbReference type="EMBL" id="JBHUGS010000001">
    <property type="protein sequence ID" value="MFD1949614.1"/>
    <property type="molecule type" value="Genomic_DNA"/>
</dbReference>
<dbReference type="RefSeq" id="WP_380927187.1">
    <property type="nucleotide sequence ID" value="NZ_JBHUGS010000001.1"/>
</dbReference>
<dbReference type="InterPro" id="IPR007016">
    <property type="entry name" value="O-antigen_ligase-rel_domated"/>
</dbReference>
<feature type="transmembrane region" description="Helical" evidence="5">
    <location>
        <begin position="376"/>
        <end position="395"/>
    </location>
</feature>
<evidence type="ECO:0000256" key="4">
    <source>
        <dbReference type="ARBA" id="ARBA00023136"/>
    </source>
</evidence>
<feature type="transmembrane region" description="Helical" evidence="5">
    <location>
        <begin position="254"/>
        <end position="274"/>
    </location>
</feature>
<feature type="transmembrane region" description="Helical" evidence="5">
    <location>
        <begin position="52"/>
        <end position="72"/>
    </location>
</feature>
<evidence type="ECO:0000313" key="7">
    <source>
        <dbReference type="EMBL" id="MFD1949614.1"/>
    </source>
</evidence>
<evidence type="ECO:0000259" key="6">
    <source>
        <dbReference type="Pfam" id="PF04932"/>
    </source>
</evidence>
<evidence type="ECO:0000256" key="2">
    <source>
        <dbReference type="ARBA" id="ARBA00022692"/>
    </source>
</evidence>
<keyword evidence="4 5" id="KW-0472">Membrane</keyword>
<reference evidence="8" key="1">
    <citation type="journal article" date="2019" name="Int. J. Syst. Evol. Microbiol.">
        <title>The Global Catalogue of Microorganisms (GCM) 10K type strain sequencing project: providing services to taxonomists for standard genome sequencing and annotation.</title>
        <authorList>
            <consortium name="The Broad Institute Genomics Platform"/>
            <consortium name="The Broad Institute Genome Sequencing Center for Infectious Disease"/>
            <person name="Wu L."/>
            <person name="Ma J."/>
        </authorList>
    </citation>
    <scope>NUCLEOTIDE SEQUENCE [LARGE SCALE GENOMIC DNA]</scope>
    <source>
        <strain evidence="8">CGMCC 1.12702</strain>
    </source>
</reference>
<dbReference type="Pfam" id="PF04932">
    <property type="entry name" value="Wzy_C"/>
    <property type="match status" value="1"/>
</dbReference>
<dbReference type="Proteomes" id="UP001597400">
    <property type="component" value="Unassembled WGS sequence"/>
</dbReference>
<dbReference type="GO" id="GO:0016874">
    <property type="term" value="F:ligase activity"/>
    <property type="evidence" value="ECO:0007669"/>
    <property type="project" value="UniProtKB-KW"/>
</dbReference>
<keyword evidence="3 5" id="KW-1133">Transmembrane helix</keyword>
<evidence type="ECO:0000256" key="3">
    <source>
        <dbReference type="ARBA" id="ARBA00022989"/>
    </source>
</evidence>
<keyword evidence="8" id="KW-1185">Reference proteome</keyword>
<feature type="transmembrane region" description="Helical" evidence="5">
    <location>
        <begin position="221"/>
        <end position="242"/>
    </location>
</feature>
<feature type="transmembrane region" description="Helical" evidence="5">
    <location>
        <begin position="106"/>
        <end position="126"/>
    </location>
</feature>
<organism evidence="7 8">
    <name type="scientific">Sphingomonas arantia</name>
    <dbReference type="NCBI Taxonomy" id="1460676"/>
    <lineage>
        <taxon>Bacteria</taxon>
        <taxon>Pseudomonadati</taxon>
        <taxon>Pseudomonadota</taxon>
        <taxon>Alphaproteobacteria</taxon>
        <taxon>Sphingomonadales</taxon>
        <taxon>Sphingomonadaceae</taxon>
        <taxon>Sphingomonas</taxon>
    </lineage>
</organism>
<feature type="transmembrane region" description="Helical" evidence="5">
    <location>
        <begin position="133"/>
        <end position="152"/>
    </location>
</feature>
<comment type="subcellular location">
    <subcellularLocation>
        <location evidence="1">Membrane</location>
        <topology evidence="1">Multi-pass membrane protein</topology>
    </subcellularLocation>
</comment>
<dbReference type="InterPro" id="IPR051533">
    <property type="entry name" value="WaaL-like"/>
</dbReference>
<accession>A0ABW4TV13</accession>
<protein>
    <submittedName>
        <fullName evidence="7">O-antigen ligase family protein</fullName>
    </submittedName>
</protein>
<feature type="domain" description="O-antigen ligase-related" evidence="6">
    <location>
        <begin position="209"/>
        <end position="359"/>
    </location>
</feature>
<proteinExistence type="predicted"/>
<sequence length="449" mass="48753">MKLLQRNGRPQTQGATGQPVLAMLALLALLLLTLAGPIMTMNGGDVEGQGRVYRQLGYFLIAGLAFISVNPLRHPERVLAVAMPLVVALAWCWVSLTWALYPEIAVRRLVLTTIVLWSVFVLVRQLGYDRTLAIVRIALLAALIANFTAVLIDPLFAIHGPEEGLAGDWRGVMMHKNIAGQACALTAIFFAFDRQKLPLAAQLGVIGSAVVFLVLSNSKTAMAACAIAIPVGFLFLRFFPVLQRAADRIGRRRHARWIAILVPVAILTAALFLYRDSALAVLNDPAAFTGRTLIWRALFLSFLENPILGVGYGSYWNVGPAGPIYRYANFAWVEGVSQGHNGYLDLLVQIGLPGLLLVLFAVVVWPVRRMLGTPDLAPATAGLIGAVILFCLIHNGSESTLFDRDTIGQVFLMIVLAMAQAGRVPVARTAAKAKPVALDLPKRESRLRL</sequence>
<dbReference type="PANTHER" id="PTHR37422">
    <property type="entry name" value="TEICHURONIC ACID BIOSYNTHESIS PROTEIN TUAE"/>
    <property type="match status" value="1"/>
</dbReference>
<comment type="caution">
    <text evidence="7">The sequence shown here is derived from an EMBL/GenBank/DDBJ whole genome shotgun (WGS) entry which is preliminary data.</text>
</comment>
<name>A0ABW4TV13_9SPHN</name>
<feature type="transmembrane region" description="Helical" evidence="5">
    <location>
        <begin position="407"/>
        <end position="426"/>
    </location>
</feature>
<feature type="transmembrane region" description="Helical" evidence="5">
    <location>
        <begin position="346"/>
        <end position="364"/>
    </location>
</feature>
<evidence type="ECO:0000256" key="5">
    <source>
        <dbReference type="SAM" id="Phobius"/>
    </source>
</evidence>
<dbReference type="PANTHER" id="PTHR37422:SF21">
    <property type="entry name" value="EXOQ-LIKE PROTEIN"/>
    <property type="match status" value="1"/>
</dbReference>
<feature type="transmembrane region" description="Helical" evidence="5">
    <location>
        <begin position="20"/>
        <end position="40"/>
    </location>
</feature>
<evidence type="ECO:0000256" key="1">
    <source>
        <dbReference type="ARBA" id="ARBA00004141"/>
    </source>
</evidence>
<feature type="transmembrane region" description="Helical" evidence="5">
    <location>
        <begin position="172"/>
        <end position="192"/>
    </location>
</feature>
<evidence type="ECO:0000313" key="8">
    <source>
        <dbReference type="Proteomes" id="UP001597400"/>
    </source>
</evidence>
<keyword evidence="2 5" id="KW-0812">Transmembrane</keyword>